<dbReference type="AlphaFoldDB" id="W1PP88"/>
<dbReference type="HOGENOM" id="CLU_1857979_0_0_1"/>
<dbReference type="Gene3D" id="1.10.630.10">
    <property type="entry name" value="Cytochrome P450"/>
    <property type="match status" value="1"/>
</dbReference>
<evidence type="ECO:0000313" key="1">
    <source>
        <dbReference type="EMBL" id="ERN09000.1"/>
    </source>
</evidence>
<accession>W1PP88</accession>
<gene>
    <name evidence="1" type="ORF">AMTR_s00153p00067430</name>
</gene>
<dbReference type="GO" id="GO:0020037">
    <property type="term" value="F:heme binding"/>
    <property type="evidence" value="ECO:0007669"/>
    <property type="project" value="InterPro"/>
</dbReference>
<organism evidence="1 2">
    <name type="scientific">Amborella trichopoda</name>
    <dbReference type="NCBI Taxonomy" id="13333"/>
    <lineage>
        <taxon>Eukaryota</taxon>
        <taxon>Viridiplantae</taxon>
        <taxon>Streptophyta</taxon>
        <taxon>Embryophyta</taxon>
        <taxon>Tracheophyta</taxon>
        <taxon>Spermatophyta</taxon>
        <taxon>Magnoliopsida</taxon>
        <taxon>Amborellales</taxon>
        <taxon>Amborellaceae</taxon>
        <taxon>Amborella</taxon>
    </lineage>
</organism>
<keyword evidence="2" id="KW-1185">Reference proteome</keyword>
<dbReference type="GO" id="GO:0016705">
    <property type="term" value="F:oxidoreductase activity, acting on paired donors, with incorporation or reduction of molecular oxygen"/>
    <property type="evidence" value="ECO:0007669"/>
    <property type="project" value="InterPro"/>
</dbReference>
<dbReference type="InterPro" id="IPR036396">
    <property type="entry name" value="Cyt_P450_sf"/>
</dbReference>
<dbReference type="GO" id="GO:0004497">
    <property type="term" value="F:monooxygenase activity"/>
    <property type="evidence" value="ECO:0007669"/>
    <property type="project" value="InterPro"/>
</dbReference>
<dbReference type="GO" id="GO:0005506">
    <property type="term" value="F:iron ion binding"/>
    <property type="evidence" value="ECO:0007669"/>
    <property type="project" value="InterPro"/>
</dbReference>
<proteinExistence type="predicted"/>
<evidence type="ECO:0000313" key="2">
    <source>
        <dbReference type="Proteomes" id="UP000017836"/>
    </source>
</evidence>
<sequence length="138" mass="15440">MEVFLTILAMVFVAMPIFFGGNFSSTLQKKKLPPRNLGLPFIGESIGFLKAYKANEAAWIEEKIANQLAREFEDKDSVHAVPIMKELALHLTCALLFGLADEEWDEDAMFQDFTGAPRGLWTVPINFPRTTHLGPGLK</sequence>
<dbReference type="Gramene" id="ERN09000">
    <property type="protein sequence ID" value="ERN09000"/>
    <property type="gene ID" value="AMTR_s00153p00067430"/>
</dbReference>
<dbReference type="Proteomes" id="UP000017836">
    <property type="component" value="Unassembled WGS sequence"/>
</dbReference>
<evidence type="ECO:0008006" key="3">
    <source>
        <dbReference type="Google" id="ProtNLM"/>
    </source>
</evidence>
<dbReference type="EMBL" id="KI393119">
    <property type="protein sequence ID" value="ERN09000.1"/>
    <property type="molecule type" value="Genomic_DNA"/>
</dbReference>
<reference evidence="2" key="1">
    <citation type="journal article" date="2013" name="Science">
        <title>The Amborella genome and the evolution of flowering plants.</title>
        <authorList>
            <consortium name="Amborella Genome Project"/>
        </authorList>
    </citation>
    <scope>NUCLEOTIDE SEQUENCE [LARGE SCALE GENOMIC DNA]</scope>
</reference>
<protein>
    <recommendedName>
        <fullName evidence="3">Cytochrome P450</fullName>
    </recommendedName>
</protein>
<name>W1PP88_AMBTC</name>